<dbReference type="GO" id="GO:0005829">
    <property type="term" value="C:cytosol"/>
    <property type="evidence" value="ECO:0007669"/>
    <property type="project" value="TreeGrafter"/>
</dbReference>
<feature type="domain" description="NTF2" evidence="5">
    <location>
        <begin position="18"/>
        <end position="132"/>
    </location>
</feature>
<keyword evidence="1 2" id="KW-0694">RNA-binding</keyword>
<dbReference type="InterPro" id="IPR002075">
    <property type="entry name" value="NTF2_dom"/>
</dbReference>
<comment type="caution">
    <text evidence="6">The sequence shown here is derived from an EMBL/GenBank/DDBJ whole genome shotgun (WGS) entry which is preliminary data.</text>
</comment>
<dbReference type="PROSITE" id="PS50177">
    <property type="entry name" value="NTF2_DOMAIN"/>
    <property type="match status" value="1"/>
</dbReference>
<dbReference type="CDD" id="cd00590">
    <property type="entry name" value="RRM_SF"/>
    <property type="match status" value="1"/>
</dbReference>
<evidence type="ECO:0000259" key="4">
    <source>
        <dbReference type="PROSITE" id="PS50102"/>
    </source>
</evidence>
<gene>
    <name evidence="6" type="ORF">ZIOFF_026940</name>
</gene>
<dbReference type="EMBL" id="JACMSC010000007">
    <property type="protein sequence ID" value="KAG6516475.1"/>
    <property type="molecule type" value="Genomic_DNA"/>
</dbReference>
<accession>A0A8J5GY49</accession>
<feature type="domain" description="RRM" evidence="4">
    <location>
        <begin position="327"/>
        <end position="404"/>
    </location>
</feature>
<evidence type="ECO:0000256" key="3">
    <source>
        <dbReference type="SAM" id="MobiDB-lite"/>
    </source>
</evidence>
<name>A0A8J5GY49_ZINOF</name>
<keyword evidence="7" id="KW-1185">Reference proteome</keyword>
<evidence type="ECO:0000259" key="5">
    <source>
        <dbReference type="PROSITE" id="PS50177"/>
    </source>
</evidence>
<sequence>MGDQQFGEERPHLSAREVSDNFVPQYYYIMQHSPELLHQFYRDGSWLGWSDAHSALESVNTIDAIDDKVLSTELGRVEIKTVDAQESFEGGVTVLVSGYLIGNDYVKKNFIQSFFLAPQENGFYVLNDVFRVVEQESHHQEQQQHLPNGAYAPLVDDDHDLPSEDVTDDQTVPLPEEDVSNPSENGEIEEVAKPIVDVIVDDANDSQPRLVNSDVEIVQANVIEEATQPQVVDSNVEIAQNVASPEVVKDSQEEAVDSKRSYASIVKLMKEKFSESAPAHAPSKPISIKTEPQATPAPTVAQVSDMPESTSTVADSSKNQEIAEDGHSIYVKNLPLDATPAQLEEVFKKFGRIKPDGIQVRGNKLQGFCFGFVQFEAATAVSSAIEASPVLVGGRQVYVEEKRATGARVTNNRGRFPPGRAFQNNGRGRGNYAGRGYGRLNFNTRSGTDLGGRGAGRGAYLNRGNGLVYQKVASMESNDGSH</sequence>
<dbReference type="PANTHER" id="PTHR10693">
    <property type="entry name" value="RAS GTPASE-ACTIVATING PROTEIN-BINDING PROTEIN"/>
    <property type="match status" value="1"/>
</dbReference>
<evidence type="ECO:0000313" key="7">
    <source>
        <dbReference type="Proteomes" id="UP000734854"/>
    </source>
</evidence>
<dbReference type="PROSITE" id="PS50102">
    <property type="entry name" value="RRM"/>
    <property type="match status" value="1"/>
</dbReference>
<proteinExistence type="predicted"/>
<evidence type="ECO:0000313" key="6">
    <source>
        <dbReference type="EMBL" id="KAG6516475.1"/>
    </source>
</evidence>
<organism evidence="6 7">
    <name type="scientific">Zingiber officinale</name>
    <name type="common">Ginger</name>
    <name type="synonym">Amomum zingiber</name>
    <dbReference type="NCBI Taxonomy" id="94328"/>
    <lineage>
        <taxon>Eukaryota</taxon>
        <taxon>Viridiplantae</taxon>
        <taxon>Streptophyta</taxon>
        <taxon>Embryophyta</taxon>
        <taxon>Tracheophyta</taxon>
        <taxon>Spermatophyta</taxon>
        <taxon>Magnoliopsida</taxon>
        <taxon>Liliopsida</taxon>
        <taxon>Zingiberales</taxon>
        <taxon>Zingiberaceae</taxon>
        <taxon>Zingiber</taxon>
    </lineage>
</organism>
<dbReference type="Pfam" id="PF02136">
    <property type="entry name" value="NTF2"/>
    <property type="match status" value="1"/>
</dbReference>
<feature type="region of interest" description="Disordered" evidence="3">
    <location>
        <begin position="276"/>
        <end position="300"/>
    </location>
</feature>
<reference evidence="6 7" key="1">
    <citation type="submission" date="2020-08" db="EMBL/GenBank/DDBJ databases">
        <title>Plant Genome Project.</title>
        <authorList>
            <person name="Zhang R.-G."/>
        </authorList>
    </citation>
    <scope>NUCLEOTIDE SEQUENCE [LARGE SCALE GENOMIC DNA]</scope>
    <source>
        <tissue evidence="6">Rhizome</tissue>
    </source>
</reference>
<evidence type="ECO:0000256" key="1">
    <source>
        <dbReference type="ARBA" id="ARBA00022884"/>
    </source>
</evidence>
<evidence type="ECO:0000256" key="2">
    <source>
        <dbReference type="PROSITE-ProRule" id="PRU00176"/>
    </source>
</evidence>
<protein>
    <recommendedName>
        <fullName evidence="8">G3BP-like protein</fullName>
    </recommendedName>
</protein>
<feature type="compositionally biased region" description="Acidic residues" evidence="3">
    <location>
        <begin position="155"/>
        <end position="168"/>
    </location>
</feature>
<dbReference type="GO" id="GO:0003729">
    <property type="term" value="F:mRNA binding"/>
    <property type="evidence" value="ECO:0007669"/>
    <property type="project" value="TreeGrafter"/>
</dbReference>
<dbReference type="Proteomes" id="UP000734854">
    <property type="component" value="Unassembled WGS sequence"/>
</dbReference>
<evidence type="ECO:0008006" key="8">
    <source>
        <dbReference type="Google" id="ProtNLM"/>
    </source>
</evidence>
<dbReference type="Pfam" id="PF00076">
    <property type="entry name" value="RRM_1"/>
    <property type="match status" value="1"/>
</dbReference>
<dbReference type="InterPro" id="IPR018222">
    <property type="entry name" value="Nuclear_transport_factor_2_euk"/>
</dbReference>
<dbReference type="FunFam" id="3.10.450.50:FF:000003">
    <property type="entry name" value="Nuclear transport factor 2 family protein"/>
    <property type="match status" value="1"/>
</dbReference>
<dbReference type="PANTHER" id="PTHR10693:SF20">
    <property type="entry name" value="AT27578P"/>
    <property type="match status" value="1"/>
</dbReference>
<dbReference type="InterPro" id="IPR039539">
    <property type="entry name" value="Ras_GTPase_bind_prot"/>
</dbReference>
<dbReference type="InterPro" id="IPR000504">
    <property type="entry name" value="RRM_dom"/>
</dbReference>
<dbReference type="SMART" id="SM00360">
    <property type="entry name" value="RRM"/>
    <property type="match status" value="1"/>
</dbReference>
<dbReference type="AlphaFoldDB" id="A0A8J5GY49"/>
<feature type="region of interest" description="Disordered" evidence="3">
    <location>
        <begin position="150"/>
        <end position="185"/>
    </location>
</feature>
<dbReference type="CDD" id="cd00780">
    <property type="entry name" value="NTF2"/>
    <property type="match status" value="1"/>
</dbReference>
<dbReference type="GO" id="GO:1990904">
    <property type="term" value="C:ribonucleoprotein complex"/>
    <property type="evidence" value="ECO:0007669"/>
    <property type="project" value="TreeGrafter"/>
</dbReference>